<protein>
    <submittedName>
        <fullName evidence="2">Uncharacterized protein</fullName>
    </submittedName>
</protein>
<organism evidence="2 3">
    <name type="scientific">Dorcoceras hygrometricum</name>
    <dbReference type="NCBI Taxonomy" id="472368"/>
    <lineage>
        <taxon>Eukaryota</taxon>
        <taxon>Viridiplantae</taxon>
        <taxon>Streptophyta</taxon>
        <taxon>Embryophyta</taxon>
        <taxon>Tracheophyta</taxon>
        <taxon>Spermatophyta</taxon>
        <taxon>Magnoliopsida</taxon>
        <taxon>eudicotyledons</taxon>
        <taxon>Gunneridae</taxon>
        <taxon>Pentapetalae</taxon>
        <taxon>asterids</taxon>
        <taxon>lamiids</taxon>
        <taxon>Lamiales</taxon>
        <taxon>Gesneriaceae</taxon>
        <taxon>Didymocarpoideae</taxon>
        <taxon>Trichosporeae</taxon>
        <taxon>Loxocarpinae</taxon>
        <taxon>Dorcoceras</taxon>
    </lineage>
</organism>
<evidence type="ECO:0000256" key="1">
    <source>
        <dbReference type="SAM" id="MobiDB-lite"/>
    </source>
</evidence>
<accession>A0A2Z7DAJ9</accession>
<evidence type="ECO:0000313" key="3">
    <source>
        <dbReference type="Proteomes" id="UP000250235"/>
    </source>
</evidence>
<dbReference type="Proteomes" id="UP000250235">
    <property type="component" value="Unassembled WGS sequence"/>
</dbReference>
<dbReference type="EMBL" id="KQ988398">
    <property type="protein sequence ID" value="KZV56113.1"/>
    <property type="molecule type" value="Genomic_DNA"/>
</dbReference>
<sequence length="120" mass="13630">MSRGWCNQMSTISQRSWRVARDLLALACGQEQMSTLVNMCINYKYKVQNDEECSPKSSKRLKAEAAQQNQQLTNTQKLSGYPHSLSMTSKLASIARANLKESSATKIVKNRGWKRWENGD</sequence>
<feature type="region of interest" description="Disordered" evidence="1">
    <location>
        <begin position="56"/>
        <end position="83"/>
    </location>
</feature>
<reference evidence="2 3" key="1">
    <citation type="journal article" date="2015" name="Proc. Natl. Acad. Sci. U.S.A.">
        <title>The resurrection genome of Boea hygrometrica: A blueprint for survival of dehydration.</title>
        <authorList>
            <person name="Xiao L."/>
            <person name="Yang G."/>
            <person name="Zhang L."/>
            <person name="Yang X."/>
            <person name="Zhao S."/>
            <person name="Ji Z."/>
            <person name="Zhou Q."/>
            <person name="Hu M."/>
            <person name="Wang Y."/>
            <person name="Chen M."/>
            <person name="Xu Y."/>
            <person name="Jin H."/>
            <person name="Xiao X."/>
            <person name="Hu G."/>
            <person name="Bao F."/>
            <person name="Hu Y."/>
            <person name="Wan P."/>
            <person name="Li L."/>
            <person name="Deng X."/>
            <person name="Kuang T."/>
            <person name="Xiang C."/>
            <person name="Zhu J.K."/>
            <person name="Oliver M.J."/>
            <person name="He Y."/>
        </authorList>
    </citation>
    <scope>NUCLEOTIDE SEQUENCE [LARGE SCALE GENOMIC DNA]</scope>
    <source>
        <strain evidence="3">cv. XS01</strain>
    </source>
</reference>
<name>A0A2Z7DAJ9_9LAMI</name>
<gene>
    <name evidence="2" type="ORF">F511_19948</name>
</gene>
<proteinExistence type="predicted"/>
<dbReference type="AlphaFoldDB" id="A0A2Z7DAJ9"/>
<feature type="compositionally biased region" description="Low complexity" evidence="1">
    <location>
        <begin position="65"/>
        <end position="78"/>
    </location>
</feature>
<keyword evidence="3" id="KW-1185">Reference proteome</keyword>
<evidence type="ECO:0000313" key="2">
    <source>
        <dbReference type="EMBL" id="KZV56113.1"/>
    </source>
</evidence>